<feature type="compositionally biased region" description="Low complexity" evidence="13">
    <location>
        <begin position="241"/>
        <end position="251"/>
    </location>
</feature>
<dbReference type="SUPFAM" id="SSF56300">
    <property type="entry name" value="Metallo-dependent phosphatases"/>
    <property type="match status" value="1"/>
</dbReference>
<dbReference type="Pfam" id="PF05011">
    <property type="entry name" value="DBR1"/>
    <property type="match status" value="1"/>
</dbReference>
<feature type="region of interest" description="Disordered" evidence="13">
    <location>
        <begin position="527"/>
        <end position="637"/>
    </location>
</feature>
<dbReference type="FunFam" id="3.60.21.10:FF:000035">
    <property type="entry name" value="Lariat debranching enzyme"/>
    <property type="match status" value="1"/>
</dbReference>
<evidence type="ECO:0000313" key="16">
    <source>
        <dbReference type="Proteomes" id="UP000323386"/>
    </source>
</evidence>
<dbReference type="SMART" id="SM01124">
    <property type="entry name" value="DBR1"/>
    <property type="match status" value="1"/>
</dbReference>
<dbReference type="GO" id="GO:0000398">
    <property type="term" value="P:mRNA splicing, via spliceosome"/>
    <property type="evidence" value="ECO:0007669"/>
    <property type="project" value="TreeGrafter"/>
</dbReference>
<dbReference type="PANTHER" id="PTHR12849">
    <property type="entry name" value="RNA LARIAT DEBRANCHING ENZYME"/>
    <property type="match status" value="1"/>
</dbReference>
<feature type="compositionally biased region" description="Pro residues" evidence="13">
    <location>
        <begin position="527"/>
        <end position="558"/>
    </location>
</feature>
<comment type="cofactor">
    <cofactor evidence="2">
        <name>Zn(2+)</name>
        <dbReference type="ChEBI" id="CHEBI:29105"/>
    </cofactor>
</comment>
<keyword evidence="12" id="KW-0539">Nucleus</keyword>
<dbReference type="OrthoDB" id="407609at2759"/>
<dbReference type="InterPro" id="IPR029052">
    <property type="entry name" value="Metallo-depent_PP-like"/>
</dbReference>
<evidence type="ECO:0000256" key="13">
    <source>
        <dbReference type="SAM" id="MobiDB-lite"/>
    </source>
</evidence>
<evidence type="ECO:0000256" key="10">
    <source>
        <dbReference type="ARBA" id="ARBA00023004"/>
    </source>
</evidence>
<dbReference type="InterPro" id="IPR007708">
    <property type="entry name" value="DBR1_C"/>
</dbReference>
<evidence type="ECO:0000256" key="9">
    <source>
        <dbReference type="ARBA" id="ARBA00022833"/>
    </source>
</evidence>
<feature type="compositionally biased region" description="Basic and acidic residues" evidence="13">
    <location>
        <begin position="628"/>
        <end position="637"/>
    </location>
</feature>
<dbReference type="AlphaFoldDB" id="A0A5C3FBE7"/>
<evidence type="ECO:0000256" key="3">
    <source>
        <dbReference type="ARBA" id="ARBA00001954"/>
    </source>
</evidence>
<gene>
    <name evidence="15" type="ORF">PSFLO_06283</name>
</gene>
<dbReference type="InterPro" id="IPR004843">
    <property type="entry name" value="Calcineurin-like_PHP"/>
</dbReference>
<keyword evidence="6" id="KW-0507">mRNA processing</keyword>
<dbReference type="CDD" id="cd00844">
    <property type="entry name" value="MPP_Dbr1_N"/>
    <property type="match status" value="1"/>
</dbReference>
<organism evidence="15 16">
    <name type="scientific">Pseudozyma flocculosa</name>
    <dbReference type="NCBI Taxonomy" id="84751"/>
    <lineage>
        <taxon>Eukaryota</taxon>
        <taxon>Fungi</taxon>
        <taxon>Dikarya</taxon>
        <taxon>Basidiomycota</taxon>
        <taxon>Ustilaginomycotina</taxon>
        <taxon>Ustilaginomycetes</taxon>
        <taxon>Ustilaginales</taxon>
        <taxon>Ustilaginaceae</taxon>
        <taxon>Pseudozyma</taxon>
    </lineage>
</organism>
<comment type="cofactor">
    <cofactor evidence="3">
        <name>Fe(2+)</name>
        <dbReference type="ChEBI" id="CHEBI:29033"/>
    </cofactor>
</comment>
<sequence>MKVAVEGCSHGELDAIYASILRAEREQGFAVDVVLLCGDFQAIRNHADLHCIAVPEKYRSLGGFHRYYSGELVAPILTIVVGGNHEASNYLWELYHGGWVAPNIYYLGAAGAVDVGGLTIAGASGIFKQPDYNKGRFERLPYNNNTIRSTYHTRSYDIHRLKLLDRPDVMLSHDWPNTIEQHGDTASLIKRKPYFKSEIRTETLGSPPLLELLKAVKPPYWFSAHLHVKFAALYDHDRAGAANPPSAAAAPQAPPGSKPEALDANFHLDDGAGGDKGTPNDDASGAQSAPKGAAENKTRFLALSKCLPGHDFLQYLDIPAPGDDELAQRKQRSSTNRAMPTFRFSKRWLAITRALHPQLSLSMRQAPLPPVDDAALLQSIERDEAWIEAKLASLQGEQDAVGPSDDGDAKAVTPPKHPLDVLRVQHFVRTAPAPFEQGGLLTGQPSWYTNPQTEALCHFLEIPNKINPRPTGMHGPPGGGGIGQIPSPVPQRLDMGPDGRPRFFPAMAGGLPGGPPFLPGPGPFPLAAPGGPPGGPFLPGPFPLVAPSGPPPPPPPLHCAPGPFNPSFKRSWDHDVAPPPVGAGPGPAGQADTADPNALDIGVDDFDDDDDEPVDETADPPPFALNEPLKRWAEGSG</sequence>
<keyword evidence="16" id="KW-1185">Reference proteome</keyword>
<evidence type="ECO:0000256" key="11">
    <source>
        <dbReference type="ARBA" id="ARBA00023211"/>
    </source>
</evidence>
<reference evidence="15 16" key="1">
    <citation type="submission" date="2018-03" db="EMBL/GenBank/DDBJ databases">
        <authorList>
            <person name="Guldener U."/>
        </authorList>
    </citation>
    <scope>NUCLEOTIDE SEQUENCE [LARGE SCALE GENOMIC DNA]</scope>
    <source>
        <strain evidence="15 16">DAOM196992</strain>
    </source>
</reference>
<comment type="similarity">
    <text evidence="5">Belongs to the lariat debranching enzyme family.</text>
</comment>
<accession>A0A5C3FBE7</accession>
<feature type="region of interest" description="Disordered" evidence="13">
    <location>
        <begin position="241"/>
        <end position="293"/>
    </location>
</feature>
<evidence type="ECO:0000256" key="4">
    <source>
        <dbReference type="ARBA" id="ARBA00004123"/>
    </source>
</evidence>
<comment type="subcellular location">
    <subcellularLocation>
        <location evidence="4">Nucleus</location>
    </subcellularLocation>
</comment>
<dbReference type="GO" id="GO:0008419">
    <property type="term" value="F:RNA lariat debranching enzyme activity"/>
    <property type="evidence" value="ECO:0007669"/>
    <property type="project" value="UniProtKB-ARBA"/>
</dbReference>
<evidence type="ECO:0000256" key="8">
    <source>
        <dbReference type="ARBA" id="ARBA00022801"/>
    </source>
</evidence>
<keyword evidence="10" id="KW-0408">Iron</keyword>
<evidence type="ECO:0000313" key="15">
    <source>
        <dbReference type="EMBL" id="SPO40801.1"/>
    </source>
</evidence>
<evidence type="ECO:0000256" key="7">
    <source>
        <dbReference type="ARBA" id="ARBA00022723"/>
    </source>
</evidence>
<dbReference type="GO" id="GO:0005634">
    <property type="term" value="C:nucleus"/>
    <property type="evidence" value="ECO:0007669"/>
    <property type="project" value="UniProtKB-SubCell"/>
</dbReference>
<feature type="domain" description="Lariat debranching enzyme C-terminal" evidence="14">
    <location>
        <begin position="289"/>
        <end position="466"/>
    </location>
</feature>
<comment type="cofactor">
    <cofactor evidence="1">
        <name>Mn(2+)</name>
        <dbReference type="ChEBI" id="CHEBI:29035"/>
    </cofactor>
</comment>
<dbReference type="GO" id="GO:0046872">
    <property type="term" value="F:metal ion binding"/>
    <property type="evidence" value="ECO:0007669"/>
    <property type="project" value="UniProtKB-KW"/>
</dbReference>
<dbReference type="PANTHER" id="PTHR12849:SF0">
    <property type="entry name" value="LARIAT DEBRANCHING ENZYME"/>
    <property type="match status" value="1"/>
</dbReference>
<keyword evidence="11" id="KW-0464">Manganese</keyword>
<evidence type="ECO:0000256" key="2">
    <source>
        <dbReference type="ARBA" id="ARBA00001947"/>
    </source>
</evidence>
<feature type="compositionally biased region" description="Acidic residues" evidence="13">
    <location>
        <begin position="602"/>
        <end position="618"/>
    </location>
</feature>
<evidence type="ECO:0000259" key="14">
    <source>
        <dbReference type="SMART" id="SM01124"/>
    </source>
</evidence>
<dbReference type="EMBL" id="OOIP01000022">
    <property type="protein sequence ID" value="SPO40801.1"/>
    <property type="molecule type" value="Genomic_DNA"/>
</dbReference>
<dbReference type="InterPro" id="IPR041816">
    <property type="entry name" value="Dbr1_N"/>
</dbReference>
<name>A0A5C3FBE7_9BASI</name>
<evidence type="ECO:0000256" key="5">
    <source>
        <dbReference type="ARBA" id="ARBA00006045"/>
    </source>
</evidence>
<keyword evidence="7" id="KW-0479">Metal-binding</keyword>
<protein>
    <submittedName>
        <fullName evidence="15">Related to lariat-debranching enzyme</fullName>
    </submittedName>
</protein>
<proteinExistence type="inferred from homology"/>
<keyword evidence="9" id="KW-0862">Zinc</keyword>
<evidence type="ECO:0000256" key="6">
    <source>
        <dbReference type="ARBA" id="ARBA00022664"/>
    </source>
</evidence>
<evidence type="ECO:0000256" key="1">
    <source>
        <dbReference type="ARBA" id="ARBA00001936"/>
    </source>
</evidence>
<dbReference type="Pfam" id="PF00149">
    <property type="entry name" value="Metallophos"/>
    <property type="match status" value="1"/>
</dbReference>
<dbReference type="Proteomes" id="UP000323386">
    <property type="component" value="Unassembled WGS sequence"/>
</dbReference>
<keyword evidence="8" id="KW-0378">Hydrolase</keyword>
<evidence type="ECO:0000256" key="12">
    <source>
        <dbReference type="ARBA" id="ARBA00023242"/>
    </source>
</evidence>